<dbReference type="InterPro" id="IPR048503">
    <property type="entry name" value="NamZ_C"/>
</dbReference>
<protein>
    <submittedName>
        <fullName evidence="4">DUF1343 domain-containing protein</fullName>
    </submittedName>
</protein>
<dbReference type="Gene3D" id="3.40.50.12170">
    <property type="entry name" value="Uncharacterised protein PF07075, DUF1343"/>
    <property type="match status" value="1"/>
</dbReference>
<feature type="chain" id="PRO_5046078968" evidence="1">
    <location>
        <begin position="28"/>
        <end position="418"/>
    </location>
</feature>
<keyword evidence="5" id="KW-1185">Reference proteome</keyword>
<evidence type="ECO:0000313" key="5">
    <source>
        <dbReference type="Proteomes" id="UP001253545"/>
    </source>
</evidence>
<feature type="domain" description="Peptidoglycan beta-N-acetylmuramidase NamZ N-terminal" evidence="2">
    <location>
        <begin position="66"/>
        <end position="264"/>
    </location>
</feature>
<organism evidence="4 5">
    <name type="scientific">Glaciecola petra</name>
    <dbReference type="NCBI Taxonomy" id="3075602"/>
    <lineage>
        <taxon>Bacteria</taxon>
        <taxon>Pseudomonadati</taxon>
        <taxon>Pseudomonadota</taxon>
        <taxon>Gammaproteobacteria</taxon>
        <taxon>Alteromonadales</taxon>
        <taxon>Alteromonadaceae</taxon>
        <taxon>Glaciecola</taxon>
    </lineage>
</organism>
<dbReference type="Pfam" id="PF20732">
    <property type="entry name" value="NamZ_C"/>
    <property type="match status" value="1"/>
</dbReference>
<comment type="caution">
    <text evidence="4">The sequence shown here is derived from an EMBL/GenBank/DDBJ whole genome shotgun (WGS) entry which is preliminary data.</text>
</comment>
<dbReference type="PANTHER" id="PTHR42915">
    <property type="entry name" value="HYPOTHETICAL 460 KDA PROTEIN IN FEUA-SIGW INTERGENIC REGION [PRECURSOR]"/>
    <property type="match status" value="1"/>
</dbReference>
<evidence type="ECO:0000259" key="3">
    <source>
        <dbReference type="Pfam" id="PF20732"/>
    </source>
</evidence>
<dbReference type="Pfam" id="PF07075">
    <property type="entry name" value="NamZ_N"/>
    <property type="match status" value="1"/>
</dbReference>
<dbReference type="PANTHER" id="PTHR42915:SF1">
    <property type="entry name" value="PEPTIDOGLYCAN BETA-N-ACETYLMURAMIDASE NAMZ"/>
    <property type="match status" value="1"/>
</dbReference>
<proteinExistence type="predicted"/>
<dbReference type="PIRSF" id="PIRSF016719">
    <property type="entry name" value="UCP016719"/>
    <property type="match status" value="1"/>
</dbReference>
<keyword evidence="1" id="KW-0732">Signal</keyword>
<feature type="domain" description="Peptidoglycan beta-N-acetylmuramidase NamZ C-terminal" evidence="3">
    <location>
        <begin position="269"/>
        <end position="407"/>
    </location>
</feature>
<dbReference type="RefSeq" id="WP_311368877.1">
    <property type="nucleotide sequence ID" value="NZ_JAVRHX010000003.1"/>
</dbReference>
<evidence type="ECO:0000256" key="1">
    <source>
        <dbReference type="SAM" id="SignalP"/>
    </source>
</evidence>
<accession>A0ABU2ZRV3</accession>
<dbReference type="InterPro" id="IPR008302">
    <property type="entry name" value="NamZ"/>
</dbReference>
<dbReference type="Proteomes" id="UP001253545">
    <property type="component" value="Unassembled WGS sequence"/>
</dbReference>
<gene>
    <name evidence="4" type="ORF">RM552_10930</name>
</gene>
<sequence>MNIEACLKAYKWQFAICISLFVFTLVACNENDSHAKQDSKPHTNSSLVLGIEQPNLYLPLLDGKKVGLVVNQTSMFEKQHLVDFLIQQKIDVRVMFAPEHGVRGNKGAGEHIDSGKDSKTGVAIQSIYGTNKTPPNDLMSQLDVVIFDIQDVGTRFYTYISSMHYMMEAAAKHELTFIVLDRPNPNGKYVDGPVLDLAFQSFVGMHPIPVLHGLSVAELALMIKGEGWIKQANKLDLHTIAMQNYAKSMPYELPIAPSPNLPNAQAIQLYPSLCFFEATALSVGRGTDFPFQVIGHNVIKLGDFTFTPVSKPNAAPKPKLQDTRLFGQDLRSAKIGGLDLRLLVDSYKGFSGSGETFFTHPEFMDKLAGTDQLRLAIEAGKTVDEIKANWQADLDAYKQMRQQYLLYPQLGPINAKYQ</sequence>
<evidence type="ECO:0000259" key="2">
    <source>
        <dbReference type="Pfam" id="PF07075"/>
    </source>
</evidence>
<reference evidence="4 5" key="1">
    <citation type="submission" date="2023-09" db="EMBL/GenBank/DDBJ databases">
        <authorList>
            <person name="Rey-Velasco X."/>
        </authorList>
    </citation>
    <scope>NUCLEOTIDE SEQUENCE [LARGE SCALE GENOMIC DNA]</scope>
    <source>
        <strain evidence="4 5">P117</strain>
    </source>
</reference>
<feature type="signal peptide" evidence="1">
    <location>
        <begin position="1"/>
        <end position="27"/>
    </location>
</feature>
<evidence type="ECO:0000313" key="4">
    <source>
        <dbReference type="EMBL" id="MDT0595360.1"/>
    </source>
</evidence>
<dbReference type="EMBL" id="JAVRHX010000003">
    <property type="protein sequence ID" value="MDT0595360.1"/>
    <property type="molecule type" value="Genomic_DNA"/>
</dbReference>
<dbReference type="InterPro" id="IPR048502">
    <property type="entry name" value="NamZ_N"/>
</dbReference>
<name>A0ABU2ZRV3_9ALTE</name>
<dbReference type="Gene3D" id="3.90.1150.140">
    <property type="match status" value="1"/>
</dbReference>